<evidence type="ECO:0000256" key="1">
    <source>
        <dbReference type="ARBA" id="ARBA00035012"/>
    </source>
</evidence>
<feature type="domain" description="Piwi" evidence="3">
    <location>
        <begin position="223"/>
        <end position="511"/>
    </location>
</feature>
<dbReference type="InterPro" id="IPR036397">
    <property type="entry name" value="RNaseH_sf"/>
</dbReference>
<proteinExistence type="inferred from homology"/>
<dbReference type="Proteomes" id="UP000199403">
    <property type="component" value="Unassembled WGS sequence"/>
</dbReference>
<dbReference type="EMBL" id="FNZH01000007">
    <property type="protein sequence ID" value="SEJ65948.1"/>
    <property type="molecule type" value="Genomic_DNA"/>
</dbReference>
<name>A0A1H7AKR4_9BACT</name>
<dbReference type="InterPro" id="IPR003165">
    <property type="entry name" value="Piwi"/>
</dbReference>
<accession>A0A1H7AKR4</accession>
<evidence type="ECO:0000259" key="3">
    <source>
        <dbReference type="PROSITE" id="PS50822"/>
    </source>
</evidence>
<sequence length="524" mass="61252">MLQDIDPEKISKVIYNGEVYSYQREENQHIKLYLEEIYPVLSNRLLESLEIDRPFKRIPNKYIPYWNEITSFYSTFLDTEEFKAIIPLNSKGFKQLREDKILQTKSNSNELRFGKDTGIEPKKDFLILGPYRPSNQPNVRLIFVYQKSDKKKYVAKLFSVLRDGLTHPQYGEQFPPMLRAIKQNFILEESAGIEFESPETAIDEIKQQLSVFDKKESTQYVALYVSPIRKDEKDHERLMLYYQVKELLLRRDITSQVIYRESLFKSAFRFYLPNIAIALLAKINGIPWRLDTDVTTDLVVGVGAFYSLTQNTKYIGSTFCFNNDGTFQGFNCHKANETDMLAGEISSAIMKFYVDNHKKAKRLIIHFYKKMSRKELQPIYEVLHNFKWEIPVIVITINKTISNDYVAFDLDSPNLMPKSGTILPIGTNQYLLFNNTRYSDSQSVNDNLFPIKLSFSASDEDLLGDLLMVKDLIDQVYQFSRMYWKSVRQQNLPVTIKYPEMAAEIYAFFQEGVPPFGTKNLWFL</sequence>
<evidence type="ECO:0000313" key="4">
    <source>
        <dbReference type="EMBL" id="SEJ65948.1"/>
    </source>
</evidence>
<evidence type="ECO:0000313" key="5">
    <source>
        <dbReference type="Proteomes" id="UP000199403"/>
    </source>
</evidence>
<gene>
    <name evidence="4" type="ORF">SAMN05192553_107130</name>
</gene>
<organism evidence="4 5">
    <name type="scientific">Cyclobacterium xiamenense</name>
    <dbReference type="NCBI Taxonomy" id="1297121"/>
    <lineage>
        <taxon>Bacteria</taxon>
        <taxon>Pseudomonadati</taxon>
        <taxon>Bacteroidota</taxon>
        <taxon>Cytophagia</taxon>
        <taxon>Cytophagales</taxon>
        <taxon>Cyclobacteriaceae</taxon>
        <taxon>Cyclobacterium</taxon>
    </lineage>
</organism>
<dbReference type="GO" id="GO:0003676">
    <property type="term" value="F:nucleic acid binding"/>
    <property type="evidence" value="ECO:0007669"/>
    <property type="project" value="InterPro"/>
</dbReference>
<dbReference type="Pfam" id="PF02171">
    <property type="entry name" value="Piwi"/>
    <property type="match status" value="1"/>
</dbReference>
<dbReference type="OrthoDB" id="1388275at2"/>
<dbReference type="STRING" id="1416801.SAMN05192553_107130"/>
<dbReference type="SMART" id="SM00950">
    <property type="entry name" value="Piwi"/>
    <property type="match status" value="1"/>
</dbReference>
<comment type="similarity">
    <text evidence="1">Belongs to the argonaute family. Long pAgo subfamily.</text>
</comment>
<dbReference type="Gene3D" id="3.30.420.10">
    <property type="entry name" value="Ribonuclease H-like superfamily/Ribonuclease H"/>
    <property type="match status" value="1"/>
</dbReference>
<dbReference type="SUPFAM" id="SSF53098">
    <property type="entry name" value="Ribonuclease H-like"/>
    <property type="match status" value="1"/>
</dbReference>
<dbReference type="InterPro" id="IPR012337">
    <property type="entry name" value="RNaseH-like_sf"/>
</dbReference>
<reference evidence="5" key="1">
    <citation type="submission" date="2016-10" db="EMBL/GenBank/DDBJ databases">
        <authorList>
            <person name="Varghese N."/>
            <person name="Submissions S."/>
        </authorList>
    </citation>
    <scope>NUCLEOTIDE SEQUENCE [LARGE SCALE GENOMIC DNA]</scope>
    <source>
        <strain evidence="5">IBRC-M 10761</strain>
    </source>
</reference>
<evidence type="ECO:0000256" key="2">
    <source>
        <dbReference type="ARBA" id="ARBA00035032"/>
    </source>
</evidence>
<dbReference type="PROSITE" id="PS50822">
    <property type="entry name" value="PIWI"/>
    <property type="match status" value="1"/>
</dbReference>
<dbReference type="RefSeq" id="WP_143057689.1">
    <property type="nucleotide sequence ID" value="NZ_FNZH01000007.1"/>
</dbReference>
<keyword evidence="5" id="KW-1185">Reference proteome</keyword>
<dbReference type="Gene3D" id="3.40.50.2300">
    <property type="match status" value="1"/>
</dbReference>
<protein>
    <recommendedName>
        <fullName evidence="2">Protein argonaute</fullName>
    </recommendedName>
</protein>
<dbReference type="AlphaFoldDB" id="A0A1H7AKR4"/>